<dbReference type="Proteomes" id="UP000320176">
    <property type="component" value="Unassembled WGS sequence"/>
</dbReference>
<dbReference type="AlphaFoldDB" id="A0A5C5ZQ73"/>
<gene>
    <name evidence="1" type="ORF">Pla52n_68690</name>
</gene>
<comment type="caution">
    <text evidence="1">The sequence shown here is derived from an EMBL/GenBank/DDBJ whole genome shotgun (WGS) entry which is preliminary data.</text>
</comment>
<protein>
    <submittedName>
        <fullName evidence="1">Uncharacterized protein</fullName>
    </submittedName>
</protein>
<keyword evidence="2" id="KW-1185">Reference proteome</keyword>
<proteinExistence type="predicted"/>
<sequence length="44" mass="5023">MECDLSDHLTWSVRIIHHVDFESLVDVRTVDAAAVTRTITGKQR</sequence>
<dbReference type="EMBL" id="SJPN01000026">
    <property type="protein sequence ID" value="TWT89235.1"/>
    <property type="molecule type" value="Genomic_DNA"/>
</dbReference>
<organism evidence="1 2">
    <name type="scientific">Stieleria varia</name>
    <dbReference type="NCBI Taxonomy" id="2528005"/>
    <lineage>
        <taxon>Bacteria</taxon>
        <taxon>Pseudomonadati</taxon>
        <taxon>Planctomycetota</taxon>
        <taxon>Planctomycetia</taxon>
        <taxon>Pirellulales</taxon>
        <taxon>Pirellulaceae</taxon>
        <taxon>Stieleria</taxon>
    </lineage>
</organism>
<evidence type="ECO:0000313" key="2">
    <source>
        <dbReference type="Proteomes" id="UP000320176"/>
    </source>
</evidence>
<evidence type="ECO:0000313" key="1">
    <source>
        <dbReference type="EMBL" id="TWT89235.1"/>
    </source>
</evidence>
<name>A0A5C5ZQ73_9BACT</name>
<accession>A0A5C5ZQ73</accession>
<reference evidence="1 2" key="1">
    <citation type="submission" date="2019-02" db="EMBL/GenBank/DDBJ databases">
        <title>Deep-cultivation of Planctomycetes and their phenomic and genomic characterization uncovers novel biology.</title>
        <authorList>
            <person name="Wiegand S."/>
            <person name="Jogler M."/>
            <person name="Boedeker C."/>
            <person name="Pinto D."/>
            <person name="Vollmers J."/>
            <person name="Rivas-Marin E."/>
            <person name="Kohn T."/>
            <person name="Peeters S.H."/>
            <person name="Heuer A."/>
            <person name="Rast P."/>
            <person name="Oberbeckmann S."/>
            <person name="Bunk B."/>
            <person name="Jeske O."/>
            <person name="Meyerdierks A."/>
            <person name="Storesund J.E."/>
            <person name="Kallscheuer N."/>
            <person name="Luecker S."/>
            <person name="Lage O.M."/>
            <person name="Pohl T."/>
            <person name="Merkel B.J."/>
            <person name="Hornburger P."/>
            <person name="Mueller R.-W."/>
            <person name="Bruemmer F."/>
            <person name="Labrenz M."/>
            <person name="Spormann A.M."/>
            <person name="Op Den Camp H."/>
            <person name="Overmann J."/>
            <person name="Amann R."/>
            <person name="Jetten M.S.M."/>
            <person name="Mascher T."/>
            <person name="Medema M.H."/>
            <person name="Devos D.P."/>
            <person name="Kaster A.-K."/>
            <person name="Ovreas L."/>
            <person name="Rohde M."/>
            <person name="Galperin M.Y."/>
            <person name="Jogler C."/>
        </authorList>
    </citation>
    <scope>NUCLEOTIDE SEQUENCE [LARGE SCALE GENOMIC DNA]</scope>
    <source>
        <strain evidence="1 2">Pla52n</strain>
    </source>
</reference>